<dbReference type="EMBL" id="JBGBPQ010000024">
    <property type="protein sequence ID" value="KAL1500190.1"/>
    <property type="molecule type" value="Genomic_DNA"/>
</dbReference>
<feature type="compositionally biased region" description="Basic and acidic residues" evidence="7">
    <location>
        <begin position="43"/>
        <end position="52"/>
    </location>
</feature>
<evidence type="ECO:0000256" key="8">
    <source>
        <dbReference type="SAM" id="Phobius"/>
    </source>
</evidence>
<dbReference type="CDD" id="cd17484">
    <property type="entry name" value="MFS_FBT"/>
    <property type="match status" value="1"/>
</dbReference>
<feature type="transmembrane region" description="Helical" evidence="8">
    <location>
        <begin position="514"/>
        <end position="539"/>
    </location>
</feature>
<dbReference type="InterPro" id="IPR039309">
    <property type="entry name" value="BT1"/>
</dbReference>
<dbReference type="AlphaFoldDB" id="A0AB34IJM3"/>
<sequence>MEAASSFPVPAEQLSAAFMAAIGEDGERLVDEMNQLDQMPKLRRADTEKKSGGEVGPSKVAAPTGFSSSCSGFTRRPTPRQLARPRLRTFPPRSSSHMRQLGLEANLTSGRCRSFAKARANEEEEEEEENAAAGPPANQLAAWAQANLLQGVAPSSETFAIIAVYFVQGALGLAALARTYFLKDNLHLSPAEVSALQGLFILPWTVKPLYGFFSDGLPLFGYRRKSYLAAAGAVGTLAWLSLATVVSNAPQALVASLLGSLSVAVSDVVVDSLVVERAREDPTASSGALQSLCWSSQALGGLATAYLSGYLLQLLTPQQVFLLTSLFPLLVVLMSLQLDERRVDPSERSAFRELLLSQGQLLWQTIRQRQVWLPTLFIFLWQATPSSETAFFYFLTGDPTTTAGIGISAEQLGRVKAGSSVAALVGIWAYRRFLKDVPIKDTLFWCAIASVPLGMTQLLLITHANRALGLSDYWFTFGDSLVLTVLGEFAFMPLLVLAAALCPPGIEGTLFATLMSVFNGAGVVGTELGAALTAVFGITETNFDNLAYLVILCNLSSLAPLLGIHWLADIPKLQPGRDMSTDRARSERPPLSSGSDDDEPQAVKASRYEPSVTLSPGTTKDDRSA</sequence>
<keyword evidence="3" id="KW-0813">Transport</keyword>
<evidence type="ECO:0000256" key="4">
    <source>
        <dbReference type="ARBA" id="ARBA00022692"/>
    </source>
</evidence>
<feature type="region of interest" description="Disordered" evidence="7">
    <location>
        <begin position="116"/>
        <end position="135"/>
    </location>
</feature>
<feature type="compositionally biased region" description="Basic and acidic residues" evidence="7">
    <location>
        <begin position="579"/>
        <end position="588"/>
    </location>
</feature>
<proteinExistence type="inferred from homology"/>
<keyword evidence="5 8" id="KW-1133">Transmembrane helix</keyword>
<evidence type="ECO:0000256" key="3">
    <source>
        <dbReference type="ARBA" id="ARBA00022448"/>
    </source>
</evidence>
<evidence type="ECO:0000256" key="2">
    <source>
        <dbReference type="ARBA" id="ARBA00007015"/>
    </source>
</evidence>
<dbReference type="GO" id="GO:0016020">
    <property type="term" value="C:membrane"/>
    <property type="evidence" value="ECO:0007669"/>
    <property type="project" value="UniProtKB-SubCell"/>
</dbReference>
<evidence type="ECO:0000313" key="9">
    <source>
        <dbReference type="EMBL" id="KAL1500190.1"/>
    </source>
</evidence>
<feature type="transmembrane region" description="Helical" evidence="8">
    <location>
        <begin position="545"/>
        <end position="568"/>
    </location>
</feature>
<name>A0AB34IJM3_PRYPA</name>
<feature type="transmembrane region" description="Helical" evidence="8">
    <location>
        <begin position="159"/>
        <end position="181"/>
    </location>
</feature>
<accession>A0AB34IJM3</accession>
<dbReference type="Proteomes" id="UP001515480">
    <property type="component" value="Unassembled WGS sequence"/>
</dbReference>
<feature type="transmembrane region" description="Helical" evidence="8">
    <location>
        <begin position="481"/>
        <end position="502"/>
    </location>
</feature>
<keyword evidence="4 8" id="KW-0812">Transmembrane</keyword>
<evidence type="ECO:0000256" key="6">
    <source>
        <dbReference type="ARBA" id="ARBA00023136"/>
    </source>
</evidence>
<dbReference type="SUPFAM" id="SSF103473">
    <property type="entry name" value="MFS general substrate transporter"/>
    <property type="match status" value="1"/>
</dbReference>
<organism evidence="9 10">
    <name type="scientific">Prymnesium parvum</name>
    <name type="common">Toxic golden alga</name>
    <dbReference type="NCBI Taxonomy" id="97485"/>
    <lineage>
        <taxon>Eukaryota</taxon>
        <taxon>Haptista</taxon>
        <taxon>Haptophyta</taxon>
        <taxon>Prymnesiophyceae</taxon>
        <taxon>Prymnesiales</taxon>
        <taxon>Prymnesiaceae</taxon>
        <taxon>Prymnesium</taxon>
    </lineage>
</organism>
<dbReference type="PANTHER" id="PTHR31585">
    <property type="entry name" value="FOLATE-BIOPTERIN TRANSPORTER 1, CHLOROPLASTIC"/>
    <property type="match status" value="1"/>
</dbReference>
<dbReference type="Pfam" id="PF03092">
    <property type="entry name" value="BT1"/>
    <property type="match status" value="1"/>
</dbReference>
<feature type="transmembrane region" description="Helical" evidence="8">
    <location>
        <begin position="227"/>
        <end position="246"/>
    </location>
</feature>
<evidence type="ECO:0000256" key="1">
    <source>
        <dbReference type="ARBA" id="ARBA00004141"/>
    </source>
</evidence>
<dbReference type="PANTHER" id="PTHR31585:SF0">
    <property type="entry name" value="FOLATE-BIOPTERIN TRANSPORTER 1, CHLOROPLASTIC"/>
    <property type="match status" value="1"/>
</dbReference>
<evidence type="ECO:0000256" key="7">
    <source>
        <dbReference type="SAM" id="MobiDB-lite"/>
    </source>
</evidence>
<evidence type="ECO:0000313" key="10">
    <source>
        <dbReference type="Proteomes" id="UP001515480"/>
    </source>
</evidence>
<evidence type="ECO:0000256" key="5">
    <source>
        <dbReference type="ARBA" id="ARBA00022989"/>
    </source>
</evidence>
<feature type="transmembrane region" description="Helical" evidence="8">
    <location>
        <begin position="442"/>
        <end position="461"/>
    </location>
</feature>
<gene>
    <name evidence="9" type="ORF">AB1Y20_012859</name>
</gene>
<comment type="similarity">
    <text evidence="2">Belongs to the major facilitator superfamily. Folate-biopterin transporter (TC 2.A.71) family.</text>
</comment>
<dbReference type="InterPro" id="IPR004324">
    <property type="entry name" value="FBT"/>
</dbReference>
<comment type="subcellular location">
    <subcellularLocation>
        <location evidence="1">Membrane</location>
        <topology evidence="1">Multi-pass membrane protein</topology>
    </subcellularLocation>
</comment>
<dbReference type="InterPro" id="IPR036259">
    <property type="entry name" value="MFS_trans_sf"/>
</dbReference>
<feature type="transmembrane region" description="Helical" evidence="8">
    <location>
        <begin position="187"/>
        <end position="206"/>
    </location>
</feature>
<feature type="transmembrane region" description="Helical" evidence="8">
    <location>
        <begin position="320"/>
        <end position="338"/>
    </location>
</feature>
<keyword evidence="10" id="KW-1185">Reference proteome</keyword>
<dbReference type="NCBIfam" id="TIGR00788">
    <property type="entry name" value="fbt"/>
    <property type="match status" value="1"/>
</dbReference>
<protein>
    <recommendedName>
        <fullName evidence="11">Folate/biopterin transporter</fullName>
    </recommendedName>
</protein>
<dbReference type="Gene3D" id="1.20.1250.20">
    <property type="entry name" value="MFS general substrate transporter like domains"/>
    <property type="match status" value="1"/>
</dbReference>
<reference evidence="9 10" key="1">
    <citation type="journal article" date="2024" name="Science">
        <title>Giant polyketide synthase enzymes in the biosynthesis of giant marine polyether toxins.</title>
        <authorList>
            <person name="Fallon T.R."/>
            <person name="Shende V.V."/>
            <person name="Wierzbicki I.H."/>
            <person name="Pendleton A.L."/>
            <person name="Watervoot N.F."/>
            <person name="Auber R.P."/>
            <person name="Gonzalez D.J."/>
            <person name="Wisecaver J.H."/>
            <person name="Moore B.S."/>
        </authorList>
    </citation>
    <scope>NUCLEOTIDE SEQUENCE [LARGE SCALE GENOMIC DNA]</scope>
    <source>
        <strain evidence="9 10">12B1</strain>
    </source>
</reference>
<feature type="region of interest" description="Disordered" evidence="7">
    <location>
        <begin position="577"/>
        <end position="625"/>
    </location>
</feature>
<keyword evidence="6 8" id="KW-0472">Membrane</keyword>
<feature type="region of interest" description="Disordered" evidence="7">
    <location>
        <begin position="37"/>
        <end position="98"/>
    </location>
</feature>
<feature type="transmembrane region" description="Helical" evidence="8">
    <location>
        <begin position="252"/>
        <end position="275"/>
    </location>
</feature>
<comment type="caution">
    <text evidence="9">The sequence shown here is derived from an EMBL/GenBank/DDBJ whole genome shotgun (WGS) entry which is preliminary data.</text>
</comment>
<evidence type="ECO:0008006" key="11">
    <source>
        <dbReference type="Google" id="ProtNLM"/>
    </source>
</evidence>